<keyword evidence="13" id="KW-1185">Reference proteome</keyword>
<sequence>MASRDANVEPITSSVSDTMLPSEVGETKLPLKKIPGDYGLPFIGPIKDRLDYFYNQGRDKFFKSKIQKYQSTVIRTNMPPGPFIASNPKVITLLDGKSFPILFDVSKVEKKTFSPVLTCHQPTSPAVVTELFKTVENELNEKGQSSFEKPNEQAAFNLFGRAYFGSNPVNTKLGTDGPSLIAKWVLFQLAPVLSLGLPKYIEDLLIHTFPIPSFLVKKDYKRLYDFFYESAGSVLDEAEKLGISREEACHNLLFATCFNTFGGMKIFFPNILKWIGNAGPDLHRSLAKEIRSVIKSNGGELSLGAMEQMPLMKSVVYEAFRIEPPVPAQYAKAKVDLLIESHDAVFEVKKGEMLFGYQPFATKDPRIFERAEEFVPERFMGVEGEKLLKHVFWSNGPETEHPTVENKQCAGKEFVVLISRLFVVELFRRYDTFEIEVGTSTLGAAITIKSLNKTSF</sequence>
<dbReference type="GO" id="GO:0016705">
    <property type="term" value="F:oxidoreductase activity, acting on paired donors, with incorporation or reduction of molecular oxygen"/>
    <property type="evidence" value="ECO:0007669"/>
    <property type="project" value="InterPro"/>
</dbReference>
<protein>
    <recommendedName>
        <fullName evidence="14">Allene oxide synthase</fullName>
    </recommendedName>
</protein>
<dbReference type="Pfam" id="PF00067">
    <property type="entry name" value="p450"/>
    <property type="match status" value="1"/>
</dbReference>
<dbReference type="EMBL" id="CM017628">
    <property type="protein sequence ID" value="TYH64881.1"/>
    <property type="molecule type" value="Genomic_DNA"/>
</dbReference>
<dbReference type="Gene3D" id="1.10.630.10">
    <property type="entry name" value="Cytochrome P450"/>
    <property type="match status" value="1"/>
</dbReference>
<evidence type="ECO:0000256" key="7">
    <source>
        <dbReference type="ARBA" id="ARBA00023004"/>
    </source>
</evidence>
<dbReference type="InterPro" id="IPR002403">
    <property type="entry name" value="Cyt_P450_E_grp-IV"/>
</dbReference>
<dbReference type="GO" id="GO:0009695">
    <property type="term" value="P:jasmonic acid biosynthetic process"/>
    <property type="evidence" value="ECO:0007669"/>
    <property type="project" value="TreeGrafter"/>
</dbReference>
<proteinExistence type="inferred from homology"/>
<evidence type="ECO:0000256" key="10">
    <source>
        <dbReference type="ARBA" id="ARBA00023239"/>
    </source>
</evidence>
<evidence type="ECO:0000313" key="12">
    <source>
        <dbReference type="EMBL" id="TYH64881.1"/>
    </source>
</evidence>
<dbReference type="GO" id="GO:0009941">
    <property type="term" value="C:chloroplast envelope"/>
    <property type="evidence" value="ECO:0007669"/>
    <property type="project" value="TreeGrafter"/>
</dbReference>
<dbReference type="CDD" id="cd11071">
    <property type="entry name" value="CYP74"/>
    <property type="match status" value="1"/>
</dbReference>
<comment type="similarity">
    <text evidence="1">Belongs to the cytochrome P450 family.</text>
</comment>
<dbReference type="GO" id="GO:0031408">
    <property type="term" value="P:oxylipin biosynthetic process"/>
    <property type="evidence" value="ECO:0007669"/>
    <property type="project" value="UniProtKB-KW"/>
</dbReference>
<gene>
    <name evidence="12" type="ORF">ES332_D06G017100v1</name>
</gene>
<name>A0A5D2KCI6_GOSTO</name>
<dbReference type="AlphaFoldDB" id="A0A5D2KCI6"/>
<dbReference type="SUPFAM" id="SSF48264">
    <property type="entry name" value="Cytochrome P450"/>
    <property type="match status" value="1"/>
</dbReference>
<evidence type="ECO:0000256" key="8">
    <source>
        <dbReference type="ARBA" id="ARBA00023098"/>
    </source>
</evidence>
<dbReference type="GO" id="GO:0009535">
    <property type="term" value="C:chloroplast thylakoid membrane"/>
    <property type="evidence" value="ECO:0007669"/>
    <property type="project" value="TreeGrafter"/>
</dbReference>
<evidence type="ECO:0000256" key="11">
    <source>
        <dbReference type="PIRSR" id="PIRSR602403-1"/>
    </source>
</evidence>
<keyword evidence="7 11" id="KW-0408">Iron</keyword>
<evidence type="ECO:0008006" key="14">
    <source>
        <dbReference type="Google" id="ProtNLM"/>
    </source>
</evidence>
<feature type="binding site" description="axial binding residue" evidence="11">
    <location>
        <position position="409"/>
    </location>
    <ligand>
        <name>heme</name>
        <dbReference type="ChEBI" id="CHEBI:30413"/>
    </ligand>
    <ligandPart>
        <name>Fe</name>
        <dbReference type="ChEBI" id="CHEBI:18248"/>
    </ligandPart>
</feature>
<reference evidence="12 13" key="1">
    <citation type="submission" date="2019-07" db="EMBL/GenBank/DDBJ databases">
        <title>WGS assembly of Gossypium tomentosum.</title>
        <authorList>
            <person name="Chen Z.J."/>
            <person name="Sreedasyam A."/>
            <person name="Ando A."/>
            <person name="Song Q."/>
            <person name="De L."/>
            <person name="Hulse-Kemp A."/>
            <person name="Ding M."/>
            <person name="Ye W."/>
            <person name="Kirkbride R."/>
            <person name="Jenkins J."/>
            <person name="Plott C."/>
            <person name="Lovell J."/>
            <person name="Lin Y.-M."/>
            <person name="Vaughn R."/>
            <person name="Liu B."/>
            <person name="Li W."/>
            <person name="Simpson S."/>
            <person name="Scheffler B."/>
            <person name="Saski C."/>
            <person name="Grover C."/>
            <person name="Hu G."/>
            <person name="Conover J."/>
            <person name="Carlson J."/>
            <person name="Shu S."/>
            <person name="Boston L."/>
            <person name="Williams M."/>
            <person name="Peterson D."/>
            <person name="Mcgee K."/>
            <person name="Jones D."/>
            <person name="Wendel J."/>
            <person name="Stelly D."/>
            <person name="Grimwood J."/>
            <person name="Schmutz J."/>
        </authorList>
    </citation>
    <scope>NUCLEOTIDE SEQUENCE [LARGE SCALE GENOMIC DNA]</scope>
    <source>
        <strain evidence="12">7179.01</strain>
    </source>
</reference>
<keyword evidence="6" id="KW-0276">Fatty acid metabolism</keyword>
<dbReference type="FunFam" id="1.10.630.10:FF:000024">
    <property type="entry name" value="Allene oxide synthase, chloroplastic"/>
    <property type="match status" value="1"/>
</dbReference>
<evidence type="ECO:0000256" key="4">
    <source>
        <dbReference type="ARBA" id="ARBA00022723"/>
    </source>
</evidence>
<dbReference type="PANTHER" id="PTHR24286:SF255">
    <property type="entry name" value="ALLENE OXIDE SYNTHASE, CHLOROPLASTIC"/>
    <property type="match status" value="1"/>
</dbReference>
<keyword evidence="5" id="KW-0925">Oxylipin biosynthesis</keyword>
<dbReference type="Proteomes" id="UP000322667">
    <property type="component" value="Chromosome D06"/>
</dbReference>
<accession>A0A5D2KCI6</accession>
<organism evidence="12 13">
    <name type="scientific">Gossypium tomentosum</name>
    <name type="common">Hawaiian cotton</name>
    <name type="synonym">Gossypium sandvicense</name>
    <dbReference type="NCBI Taxonomy" id="34277"/>
    <lineage>
        <taxon>Eukaryota</taxon>
        <taxon>Viridiplantae</taxon>
        <taxon>Streptophyta</taxon>
        <taxon>Embryophyta</taxon>
        <taxon>Tracheophyta</taxon>
        <taxon>Spermatophyta</taxon>
        <taxon>Magnoliopsida</taxon>
        <taxon>eudicotyledons</taxon>
        <taxon>Gunneridae</taxon>
        <taxon>Pentapetalae</taxon>
        <taxon>rosids</taxon>
        <taxon>malvids</taxon>
        <taxon>Malvales</taxon>
        <taxon>Malvaceae</taxon>
        <taxon>Malvoideae</taxon>
        <taxon>Gossypium</taxon>
    </lineage>
</organism>
<evidence type="ECO:0000256" key="5">
    <source>
        <dbReference type="ARBA" id="ARBA00022767"/>
    </source>
</evidence>
<evidence type="ECO:0000313" key="13">
    <source>
        <dbReference type="Proteomes" id="UP000322667"/>
    </source>
</evidence>
<dbReference type="PRINTS" id="PR00465">
    <property type="entry name" value="EP450IV"/>
</dbReference>
<dbReference type="InterPro" id="IPR001128">
    <property type="entry name" value="Cyt_P450"/>
</dbReference>
<keyword evidence="2" id="KW-0444">Lipid biosynthesis</keyword>
<dbReference type="PANTHER" id="PTHR24286">
    <property type="entry name" value="CYTOCHROME P450 26"/>
    <property type="match status" value="1"/>
</dbReference>
<evidence type="ECO:0000256" key="9">
    <source>
        <dbReference type="ARBA" id="ARBA00023160"/>
    </source>
</evidence>
<dbReference type="GO" id="GO:0005506">
    <property type="term" value="F:iron ion binding"/>
    <property type="evidence" value="ECO:0007669"/>
    <property type="project" value="InterPro"/>
</dbReference>
<evidence type="ECO:0000256" key="2">
    <source>
        <dbReference type="ARBA" id="ARBA00022516"/>
    </source>
</evidence>
<dbReference type="GO" id="GO:0020037">
    <property type="term" value="F:heme binding"/>
    <property type="evidence" value="ECO:0007669"/>
    <property type="project" value="InterPro"/>
</dbReference>
<dbReference type="GO" id="GO:0004497">
    <property type="term" value="F:monooxygenase activity"/>
    <property type="evidence" value="ECO:0007669"/>
    <property type="project" value="InterPro"/>
</dbReference>
<keyword evidence="4 11" id="KW-0479">Metal-binding</keyword>
<evidence type="ECO:0000256" key="3">
    <source>
        <dbReference type="ARBA" id="ARBA00022617"/>
    </source>
</evidence>
<dbReference type="GO" id="GO:0016829">
    <property type="term" value="F:lyase activity"/>
    <property type="evidence" value="ECO:0007669"/>
    <property type="project" value="UniProtKB-KW"/>
</dbReference>
<comment type="cofactor">
    <cofactor evidence="11">
        <name>heme</name>
        <dbReference type="ChEBI" id="CHEBI:30413"/>
    </cofactor>
</comment>
<evidence type="ECO:0000256" key="6">
    <source>
        <dbReference type="ARBA" id="ARBA00022832"/>
    </source>
</evidence>
<evidence type="ECO:0000256" key="1">
    <source>
        <dbReference type="ARBA" id="ARBA00010617"/>
    </source>
</evidence>
<dbReference type="InterPro" id="IPR036396">
    <property type="entry name" value="Cyt_P450_sf"/>
</dbReference>
<keyword evidence="8" id="KW-0443">Lipid metabolism</keyword>
<dbReference type="GO" id="GO:0016125">
    <property type="term" value="P:sterol metabolic process"/>
    <property type="evidence" value="ECO:0007669"/>
    <property type="project" value="TreeGrafter"/>
</dbReference>
<keyword evidence="9" id="KW-0275">Fatty acid biosynthesis</keyword>
<keyword evidence="10" id="KW-0456">Lyase</keyword>
<keyword evidence="3 11" id="KW-0349">Heme</keyword>